<dbReference type="SUPFAM" id="SSF82771">
    <property type="entry name" value="GIY-YIG endonuclease"/>
    <property type="match status" value="1"/>
</dbReference>
<evidence type="ECO:0000259" key="2">
    <source>
        <dbReference type="PROSITE" id="PS50164"/>
    </source>
</evidence>
<proteinExistence type="inferred from homology"/>
<name>A0A2H1EAQ8_9FLAO</name>
<accession>A0A2H1EAQ8</accession>
<dbReference type="EMBL" id="LT634361">
    <property type="protein sequence ID" value="SFZ83436.1"/>
    <property type="molecule type" value="Genomic_DNA"/>
</dbReference>
<dbReference type="AlphaFoldDB" id="A0A2H1EAQ8"/>
<gene>
    <name evidence="3" type="ORF">MARIT_2064</name>
</gene>
<organism evidence="3 4">
    <name type="scientific">Tenacibaculum maritimum NCIMB 2154</name>
    <dbReference type="NCBI Taxonomy" id="1349785"/>
    <lineage>
        <taxon>Bacteria</taxon>
        <taxon>Pseudomonadati</taxon>
        <taxon>Bacteroidota</taxon>
        <taxon>Flavobacteriia</taxon>
        <taxon>Flavobacteriales</taxon>
        <taxon>Flavobacteriaceae</taxon>
        <taxon>Tenacibaculum</taxon>
    </lineage>
</organism>
<dbReference type="Pfam" id="PF01541">
    <property type="entry name" value="GIY-YIG"/>
    <property type="match status" value="1"/>
</dbReference>
<protein>
    <recommendedName>
        <fullName evidence="2">GIY-YIG domain-containing protein</fullName>
    </recommendedName>
</protein>
<evidence type="ECO:0000313" key="4">
    <source>
        <dbReference type="Proteomes" id="UP000231564"/>
    </source>
</evidence>
<feature type="domain" description="GIY-YIG" evidence="2">
    <location>
        <begin position="1"/>
        <end position="78"/>
    </location>
</feature>
<dbReference type="RefSeq" id="WP_100211422.1">
    <property type="nucleotide sequence ID" value="NZ_CP138495.1"/>
</dbReference>
<dbReference type="PROSITE" id="PS50164">
    <property type="entry name" value="GIY_YIG"/>
    <property type="match status" value="1"/>
</dbReference>
<dbReference type="Proteomes" id="UP000231564">
    <property type="component" value="Chromosome MARIT"/>
</dbReference>
<dbReference type="Gene3D" id="3.40.1440.10">
    <property type="entry name" value="GIY-YIG endonuclease"/>
    <property type="match status" value="1"/>
</dbReference>
<dbReference type="PANTHER" id="PTHR34477:SF1">
    <property type="entry name" value="UPF0213 PROTEIN YHBQ"/>
    <property type="match status" value="1"/>
</dbReference>
<comment type="similarity">
    <text evidence="1">Belongs to the UPF0213 family.</text>
</comment>
<keyword evidence="4" id="KW-1185">Reference proteome</keyword>
<dbReference type="InterPro" id="IPR035901">
    <property type="entry name" value="GIY-YIG_endonuc_sf"/>
</dbReference>
<evidence type="ECO:0000313" key="3">
    <source>
        <dbReference type="EMBL" id="SFZ83436.1"/>
    </source>
</evidence>
<dbReference type="OrthoDB" id="1495241at2"/>
<reference evidence="3 4" key="1">
    <citation type="submission" date="2016-11" db="EMBL/GenBank/DDBJ databases">
        <authorList>
            <person name="Jaros S."/>
            <person name="Januszkiewicz K."/>
            <person name="Wedrychowicz H."/>
        </authorList>
    </citation>
    <scope>NUCLEOTIDE SEQUENCE [LARGE SCALE GENOMIC DNA]</scope>
    <source>
        <strain evidence="3">NCIMB 2154T</strain>
    </source>
</reference>
<evidence type="ECO:0000256" key="1">
    <source>
        <dbReference type="ARBA" id="ARBA00007435"/>
    </source>
</evidence>
<dbReference type="PANTHER" id="PTHR34477">
    <property type="entry name" value="UPF0213 PROTEIN YHBQ"/>
    <property type="match status" value="1"/>
</dbReference>
<sequence length="229" mass="27086">MIKIYVLRLEDDKYYVGQTKDVEDRFGKHKKGKSSSDWTKLNKPIEIIEIIETRFTELSEAMFLENSITIEFMKKYGWKNVRGGDFCTLDIERLRFLLCKNSDLGNELLPIKNPKRFNLNYHGVFIFVLKLKMGKFFVGTAKNIKLGILKEFNKKGHKWCEMYEPIELVSVKNISKHDKEKHRDLVNNEVVSLMKETNWLKVRGGDYFEPNEIKHRNKVLYNTDIKIDV</sequence>
<dbReference type="InterPro" id="IPR050190">
    <property type="entry name" value="UPF0213_domain"/>
</dbReference>
<dbReference type="InterPro" id="IPR000305">
    <property type="entry name" value="GIY-YIG_endonuc"/>
</dbReference>
<dbReference type="GeneID" id="47723550"/>
<dbReference type="KEGG" id="tmar:MARIT_2064"/>